<dbReference type="Gene3D" id="3.40.50.150">
    <property type="entry name" value="Vaccinia Virus protein VP39"/>
    <property type="match status" value="1"/>
</dbReference>
<dbReference type="PANTHER" id="PTHR45197">
    <property type="entry name" value="SYNTHASE, PUTATIVE (AFU_ORTHOLOGUE AFUA_7G04190)-RELATED"/>
    <property type="match status" value="1"/>
</dbReference>
<evidence type="ECO:0000313" key="16">
    <source>
        <dbReference type="EMBL" id="GKT45366.1"/>
    </source>
</evidence>
<sequence length="539" mass="61270">MAFEKRQQGAELETDITFIATPAAQPSKFKTNEDCGVKTTNPGELLRLDVNWPHRDPDEPKLTPLLQYPAINNPPLPAEGPGNESFSNYFLGAVLLGVPLWITRVFGGGLKTFIFFFVLFVVPLLVGFWFLSTRLAPRINDKAKLPGRPVEHYITFKNQEDRQRWSGRNKIPIQTFAEMYTEGLVDVNGDLLDALEYRHDWSNFAFTWSLFYFIFFEFAPDVLFHSRQQDEDQIRPTYDKGNDHYSYFLGPRMVYTSGIFSDINREETLEEMQDNKLAIVCEKLALKEGETMLDIGCGWGTLAKFASVNYGAQVTGATIASNQAAWGNDALRRAGVPETQSRILCMDYRDIPTKKFNKISQIEMGEHVGIRRLTTFFRQCYDMLEDDGAMYVQLSGLRKAWQYEDFIWGLYLNKHIFPGADASTPLANYVSCLESAGWEIKSIDTVGVHYSGTLWRWYRNWLGNSETVNAKYGQKWYRIWELFLAWSVIASRQGSATCYQMVVVKNLNANHRIEGVASQYGLSGALAAAKAAGKAAFPR</sequence>
<dbReference type="InterPro" id="IPR052290">
    <property type="entry name" value="Sphingo_C9-MT"/>
</dbReference>
<keyword evidence="11 15" id="KW-1133">Transmembrane helix</keyword>
<dbReference type="GO" id="GO:0008168">
    <property type="term" value="F:methyltransferase activity"/>
    <property type="evidence" value="ECO:0007669"/>
    <property type="project" value="UniProtKB-KW"/>
</dbReference>
<feature type="transmembrane region" description="Helical" evidence="15">
    <location>
        <begin position="113"/>
        <end position="131"/>
    </location>
</feature>
<dbReference type="Pfam" id="PF02353">
    <property type="entry name" value="CMAS"/>
    <property type="match status" value="1"/>
</dbReference>
<dbReference type="GeneID" id="73326349"/>
<dbReference type="EMBL" id="BQXU01000012">
    <property type="protein sequence ID" value="GKT45366.1"/>
    <property type="molecule type" value="Genomic_DNA"/>
</dbReference>
<proteinExistence type="inferred from homology"/>
<dbReference type="InterPro" id="IPR029063">
    <property type="entry name" value="SAM-dependent_MTases_sf"/>
</dbReference>
<keyword evidence="10" id="KW-0746">Sphingolipid metabolism</keyword>
<evidence type="ECO:0000256" key="5">
    <source>
        <dbReference type="ARBA" id="ARBA00022516"/>
    </source>
</evidence>
<protein>
    <recommendedName>
        <fullName evidence="14">sphingolipid C(9)-methyltransferase</fullName>
        <ecNumber evidence="14">2.1.1.317</ecNumber>
    </recommendedName>
</protein>
<keyword evidence="13 15" id="KW-0472">Membrane</keyword>
<comment type="caution">
    <text evidence="16">The sequence shown here is derived from an EMBL/GenBank/DDBJ whole genome shotgun (WGS) entry which is preliminary data.</text>
</comment>
<keyword evidence="17" id="KW-1185">Reference proteome</keyword>
<dbReference type="SUPFAM" id="SSF53335">
    <property type="entry name" value="S-adenosyl-L-methionine-dependent methyltransferases"/>
    <property type="match status" value="1"/>
</dbReference>
<evidence type="ECO:0000256" key="15">
    <source>
        <dbReference type="SAM" id="Phobius"/>
    </source>
</evidence>
<comment type="subcellular location">
    <subcellularLocation>
        <location evidence="1">Membrane</location>
        <topology evidence="1">Multi-pass membrane protein</topology>
    </subcellularLocation>
</comment>
<evidence type="ECO:0000256" key="4">
    <source>
        <dbReference type="ARBA" id="ARBA00010815"/>
    </source>
</evidence>
<evidence type="ECO:0000256" key="13">
    <source>
        <dbReference type="ARBA" id="ARBA00023136"/>
    </source>
</evidence>
<keyword evidence="6" id="KW-0489">Methyltransferase</keyword>
<keyword evidence="8" id="KW-0949">S-adenosyl-L-methionine</keyword>
<evidence type="ECO:0000256" key="6">
    <source>
        <dbReference type="ARBA" id="ARBA00022603"/>
    </source>
</evidence>
<name>A0AA37P633_9PEZI</name>
<evidence type="ECO:0000256" key="9">
    <source>
        <dbReference type="ARBA" id="ARBA00022692"/>
    </source>
</evidence>
<evidence type="ECO:0000313" key="17">
    <source>
        <dbReference type="Proteomes" id="UP001055115"/>
    </source>
</evidence>
<evidence type="ECO:0000256" key="8">
    <source>
        <dbReference type="ARBA" id="ARBA00022691"/>
    </source>
</evidence>
<evidence type="ECO:0000256" key="3">
    <source>
        <dbReference type="ARBA" id="ARBA00004991"/>
    </source>
</evidence>
<evidence type="ECO:0000256" key="10">
    <source>
        <dbReference type="ARBA" id="ARBA00022919"/>
    </source>
</evidence>
<evidence type="ECO:0000256" key="12">
    <source>
        <dbReference type="ARBA" id="ARBA00023098"/>
    </source>
</evidence>
<evidence type="ECO:0000256" key="14">
    <source>
        <dbReference type="ARBA" id="ARBA00039020"/>
    </source>
</evidence>
<dbReference type="PANTHER" id="PTHR45197:SF1">
    <property type="entry name" value="SPHINGOLIPID C9-METHYLTRANSFERASE A-RELATED"/>
    <property type="match status" value="1"/>
</dbReference>
<keyword evidence="5" id="KW-0444">Lipid biosynthesis</keyword>
<dbReference type="GO" id="GO:0032259">
    <property type="term" value="P:methylation"/>
    <property type="evidence" value="ECO:0007669"/>
    <property type="project" value="UniProtKB-KW"/>
</dbReference>
<dbReference type="CDD" id="cd02440">
    <property type="entry name" value="AdoMet_MTases"/>
    <property type="match status" value="1"/>
</dbReference>
<dbReference type="GO" id="GO:0016020">
    <property type="term" value="C:membrane"/>
    <property type="evidence" value="ECO:0007669"/>
    <property type="project" value="UniProtKB-SubCell"/>
</dbReference>
<dbReference type="AlphaFoldDB" id="A0AA37P633"/>
<gene>
    <name evidence="16" type="ORF">ColSpa_05547</name>
</gene>
<keyword evidence="12" id="KW-0443">Lipid metabolism</keyword>
<evidence type="ECO:0000256" key="1">
    <source>
        <dbReference type="ARBA" id="ARBA00004141"/>
    </source>
</evidence>
<evidence type="ECO:0000256" key="11">
    <source>
        <dbReference type="ARBA" id="ARBA00022989"/>
    </source>
</evidence>
<evidence type="ECO:0000256" key="2">
    <source>
        <dbReference type="ARBA" id="ARBA00004760"/>
    </source>
</evidence>
<dbReference type="EC" id="2.1.1.317" evidence="14"/>
<feature type="transmembrane region" description="Helical" evidence="15">
    <location>
        <begin position="201"/>
        <end position="219"/>
    </location>
</feature>
<dbReference type="GO" id="GO:0006665">
    <property type="term" value="P:sphingolipid metabolic process"/>
    <property type="evidence" value="ECO:0007669"/>
    <property type="project" value="UniProtKB-KW"/>
</dbReference>
<accession>A0AA37P633</accession>
<organism evidence="16 17">
    <name type="scientific">Colletotrichum spaethianum</name>
    <dbReference type="NCBI Taxonomy" id="700344"/>
    <lineage>
        <taxon>Eukaryota</taxon>
        <taxon>Fungi</taxon>
        <taxon>Dikarya</taxon>
        <taxon>Ascomycota</taxon>
        <taxon>Pezizomycotina</taxon>
        <taxon>Sordariomycetes</taxon>
        <taxon>Hypocreomycetidae</taxon>
        <taxon>Glomerellales</taxon>
        <taxon>Glomerellaceae</taxon>
        <taxon>Colletotrichum</taxon>
        <taxon>Colletotrichum spaethianum species complex</taxon>
    </lineage>
</organism>
<comment type="similarity">
    <text evidence="4">Belongs to the CFA/CMAS family.</text>
</comment>
<evidence type="ECO:0000256" key="7">
    <source>
        <dbReference type="ARBA" id="ARBA00022679"/>
    </source>
</evidence>
<feature type="transmembrane region" description="Helical" evidence="15">
    <location>
        <begin position="86"/>
        <end position="106"/>
    </location>
</feature>
<comment type="pathway">
    <text evidence="3">Sphingolipid metabolism.</text>
</comment>
<dbReference type="Proteomes" id="UP001055115">
    <property type="component" value="Unassembled WGS sequence"/>
</dbReference>
<keyword evidence="9 15" id="KW-0812">Transmembrane</keyword>
<keyword evidence="7" id="KW-0808">Transferase</keyword>
<reference evidence="16 17" key="1">
    <citation type="submission" date="2022-03" db="EMBL/GenBank/DDBJ databases">
        <title>Genome data of Colletotrichum spp.</title>
        <authorList>
            <person name="Utami Y.D."/>
            <person name="Hiruma K."/>
        </authorList>
    </citation>
    <scope>NUCLEOTIDE SEQUENCE [LARGE SCALE GENOMIC DNA]</scope>
    <source>
        <strain evidence="16 17">MAFF 239500</strain>
    </source>
</reference>
<dbReference type="RefSeq" id="XP_049127716.1">
    <property type="nucleotide sequence ID" value="XM_049271759.1"/>
</dbReference>
<comment type="pathway">
    <text evidence="2">Lipid metabolism; sphingolipid metabolism.</text>
</comment>